<dbReference type="SMART" id="SM00267">
    <property type="entry name" value="GGDEF"/>
    <property type="match status" value="1"/>
</dbReference>
<dbReference type="InterPro" id="IPR029787">
    <property type="entry name" value="Nucleotide_cyclase"/>
</dbReference>
<reference evidence="4" key="1">
    <citation type="submission" date="2019-11" db="EMBL/GenBank/DDBJ databases">
        <title>Isolation and characterization of two novel species in the genus Thiomicrorhabdus.</title>
        <authorList>
            <person name="Mochizuki J."/>
            <person name="Kojima H."/>
            <person name="Fukui M."/>
        </authorList>
    </citation>
    <scope>NUCLEOTIDE SEQUENCE [LARGE SCALE GENOMIC DNA]</scope>
    <source>
        <strain evidence="4">aks77</strain>
    </source>
</reference>
<dbReference type="NCBIfam" id="TIGR00254">
    <property type="entry name" value="GGDEF"/>
    <property type="match status" value="1"/>
</dbReference>
<dbReference type="Pfam" id="PF21623">
    <property type="entry name" value="HK_sensor_dom_bact"/>
    <property type="match status" value="1"/>
</dbReference>
<dbReference type="Gene3D" id="3.30.70.270">
    <property type="match status" value="1"/>
</dbReference>
<dbReference type="EMBL" id="AP021889">
    <property type="protein sequence ID" value="BBP46123.1"/>
    <property type="molecule type" value="Genomic_DNA"/>
</dbReference>
<evidence type="ECO:0000313" key="3">
    <source>
        <dbReference type="EMBL" id="BBP46123.1"/>
    </source>
</evidence>
<feature type="domain" description="GGDEF" evidence="2">
    <location>
        <begin position="412"/>
        <end position="546"/>
    </location>
</feature>
<dbReference type="InterPro" id="IPR000160">
    <property type="entry name" value="GGDEF_dom"/>
</dbReference>
<dbReference type="CDD" id="cd01949">
    <property type="entry name" value="GGDEF"/>
    <property type="match status" value="1"/>
</dbReference>
<evidence type="ECO:0000313" key="4">
    <source>
        <dbReference type="Proteomes" id="UP000501726"/>
    </source>
</evidence>
<dbReference type="SUPFAM" id="SSF103190">
    <property type="entry name" value="Sensory domain-like"/>
    <property type="match status" value="2"/>
</dbReference>
<dbReference type="InterPro" id="IPR043128">
    <property type="entry name" value="Rev_trsase/Diguanyl_cyclase"/>
</dbReference>
<dbReference type="Gene3D" id="3.30.450.20">
    <property type="entry name" value="PAS domain"/>
    <property type="match status" value="2"/>
</dbReference>
<dbReference type="AlphaFoldDB" id="A0A6F8PVF9"/>
<evidence type="ECO:0000256" key="1">
    <source>
        <dbReference type="SAM" id="Phobius"/>
    </source>
</evidence>
<dbReference type="Pfam" id="PF00990">
    <property type="entry name" value="GGDEF"/>
    <property type="match status" value="1"/>
</dbReference>
<keyword evidence="1" id="KW-1133">Transmembrane helix</keyword>
<dbReference type="RefSeq" id="WP_173272449.1">
    <property type="nucleotide sequence ID" value="NZ_AP021889.1"/>
</dbReference>
<dbReference type="InterPro" id="IPR052163">
    <property type="entry name" value="DGC-Regulatory_Protein"/>
</dbReference>
<feature type="transmembrane region" description="Helical" evidence="1">
    <location>
        <begin position="20"/>
        <end position="41"/>
    </location>
</feature>
<organism evidence="3 4">
    <name type="scientific">Thiosulfatimonas sediminis</name>
    <dbReference type="NCBI Taxonomy" id="2675054"/>
    <lineage>
        <taxon>Bacteria</taxon>
        <taxon>Pseudomonadati</taxon>
        <taxon>Pseudomonadota</taxon>
        <taxon>Gammaproteobacteria</taxon>
        <taxon>Thiotrichales</taxon>
        <taxon>Piscirickettsiaceae</taxon>
        <taxon>Thiosulfatimonas</taxon>
    </lineage>
</organism>
<dbReference type="SUPFAM" id="SSF55073">
    <property type="entry name" value="Nucleotide cyclase"/>
    <property type="match status" value="1"/>
</dbReference>
<dbReference type="Proteomes" id="UP000501726">
    <property type="component" value="Chromosome"/>
</dbReference>
<name>A0A6F8PVF9_9GAMM</name>
<dbReference type="PANTHER" id="PTHR46663">
    <property type="entry name" value="DIGUANYLATE CYCLASE DGCT-RELATED"/>
    <property type="match status" value="1"/>
</dbReference>
<dbReference type="PROSITE" id="PS50887">
    <property type="entry name" value="GGDEF"/>
    <property type="match status" value="1"/>
</dbReference>
<dbReference type="PANTHER" id="PTHR46663:SF2">
    <property type="entry name" value="GGDEF DOMAIN-CONTAINING PROTEIN"/>
    <property type="match status" value="1"/>
</dbReference>
<proteinExistence type="predicted"/>
<keyword evidence="4" id="KW-1185">Reference proteome</keyword>
<keyword evidence="1" id="KW-0472">Membrane</keyword>
<dbReference type="KEGG" id="tse:THMIRHAS_14960"/>
<dbReference type="InterPro" id="IPR029151">
    <property type="entry name" value="Sensor-like_sf"/>
</dbReference>
<dbReference type="InterPro" id="IPR048760">
    <property type="entry name" value="VP0354-like_sensor_dom"/>
</dbReference>
<protein>
    <submittedName>
        <fullName evidence="3">GGDEF domain-containing protein</fullName>
    </submittedName>
</protein>
<keyword evidence="1" id="KW-0812">Transmembrane</keyword>
<accession>A0A6F8PVF9</accession>
<sequence>MRVLRKQKFENISFKYQILLFSFIFLLIMGVIAANFSSWYIGQSKQEFASNLARESLSLQIYQNEISKEYDSVIADLNILGSLPLLESTESPIENAQIKNKLQKIYLKFAEMRQRYHQIRYLDNDGNEVIRINYENGIATTVADNELQPKQDRYYVKEINQLESGQIYVSPFDLNIEYNVIEAPFRPMIRLGKRLFDKNNMPQGMLIINYEGKFVLDLLEHQHSVIEEDSKLMLLNKDGYWLKASKPEFEWGFMFERKKELTYKVLYPDVWQAIQKSTSGQYENANGLYTFLKFDPLRPSQLSKENMSNQQTLITTKENKSATWILISYLPKENYYHSTHETLQQNSPYFVLLILSSFVVAYLLARNQLERQKLINRNHFLANHDTLTGLYNRAILDHQLPKKLLEATQTNQSCCIYYLDLDNFKPINDTYGHNVGDEVLKLVALRLQGISREDDDLVIRLGGDEILIIICGLNSDLQRSQYGIKLLNLFKSSLHVNQNSLRVSASIGCATYPRDSSDLDKLINMADAALYYAKKERKGSLKMFSELSDDMKEKIAKSDPVLPQQEPSERSE</sequence>
<evidence type="ECO:0000259" key="2">
    <source>
        <dbReference type="PROSITE" id="PS50887"/>
    </source>
</evidence>
<gene>
    <name evidence="3" type="ORF">THMIRHAS_14960</name>
</gene>